<gene>
    <name evidence="5" type="ORF">Godav_028666</name>
</gene>
<dbReference type="Pfam" id="PF03018">
    <property type="entry name" value="Dirigent"/>
    <property type="match status" value="2"/>
</dbReference>
<keyword evidence="3 4" id="KW-0964">Secreted</keyword>
<dbReference type="EMBL" id="JABFAC010000007">
    <property type="protein sequence ID" value="MBA0619505.1"/>
    <property type="molecule type" value="Genomic_DNA"/>
</dbReference>
<dbReference type="PANTHER" id="PTHR21495">
    <property type="entry name" value="NUCLEOPORIN-RELATED"/>
    <property type="match status" value="1"/>
</dbReference>
<evidence type="ECO:0000313" key="6">
    <source>
        <dbReference type="Proteomes" id="UP000593561"/>
    </source>
</evidence>
<dbReference type="GO" id="GO:0048046">
    <property type="term" value="C:apoplast"/>
    <property type="evidence" value="ECO:0007669"/>
    <property type="project" value="UniProtKB-SubCell"/>
</dbReference>
<dbReference type="GO" id="GO:0009699">
    <property type="term" value="P:phenylpropanoid biosynthetic process"/>
    <property type="evidence" value="ECO:0007669"/>
    <property type="project" value="UniProtKB-ARBA"/>
</dbReference>
<accession>A0A7J8S0P7</accession>
<dbReference type="Proteomes" id="UP000593561">
    <property type="component" value="Unassembled WGS sequence"/>
</dbReference>
<comment type="similarity">
    <text evidence="1 4">Belongs to the plant dirigent protein family.</text>
</comment>
<keyword evidence="6" id="KW-1185">Reference proteome</keyword>
<dbReference type="Gene3D" id="2.40.480.10">
    <property type="entry name" value="Allene oxide cyclase-like"/>
    <property type="match status" value="2"/>
</dbReference>
<dbReference type="InterPro" id="IPR044859">
    <property type="entry name" value="Allene_oxi_cyc_Dirigent"/>
</dbReference>
<comment type="subcellular location">
    <subcellularLocation>
        <location evidence="4">Secreted</location>
        <location evidence="4">Extracellular space</location>
        <location evidence="4">Apoplast</location>
    </subcellularLocation>
</comment>
<name>A0A7J8S0P7_GOSDV</name>
<keyword evidence="4" id="KW-0732">Signal</keyword>
<proteinExistence type="inferred from homology"/>
<comment type="subunit">
    <text evidence="2 4">Homodimer.</text>
</comment>
<evidence type="ECO:0000256" key="2">
    <source>
        <dbReference type="ARBA" id="ARBA00011738"/>
    </source>
</evidence>
<feature type="chain" id="PRO_5029933846" description="Dirigent protein" evidence="4">
    <location>
        <begin position="28"/>
        <end position="277"/>
    </location>
</feature>
<protein>
    <recommendedName>
        <fullName evidence="4">Dirigent protein</fullName>
    </recommendedName>
</protein>
<dbReference type="AlphaFoldDB" id="A0A7J8S0P7"/>
<evidence type="ECO:0000256" key="1">
    <source>
        <dbReference type="ARBA" id="ARBA00010746"/>
    </source>
</evidence>
<keyword evidence="4" id="KW-0052">Apoplast</keyword>
<sequence>MAENHPEHPSATAFLLIALSLISTLAAVESNLFSRNLSPSSLGLKKPEKLSHLHFYFHDVVTGKNVTAVRLSKAPTTTKSSPFGAAAVMDDPLTISPDIGSKLVGKAQGIYALASQTEASLLMAFNFAFVEGKYNGSNLSVLGRNPVFSAVREMPVIGGSGVFSFARGYAEARTHTFDLKTGNAVVEYNVYSNSIQTENLLFNSSFDVADGRYSLLMAYNFAFIEGKHNGSNLSVLGRNPVFSAVREMPVIGGSGVFRFARGDAEAKTHTFDLKTGI</sequence>
<evidence type="ECO:0000313" key="5">
    <source>
        <dbReference type="EMBL" id="MBA0619505.1"/>
    </source>
</evidence>
<comment type="function">
    <text evidence="4">Dirigent proteins impart stereoselectivity on the phenoxy radical-coupling reaction, yielding optically active lignans from two molecules of coniferyl alcohol in the biosynthesis of lignans, flavonolignans, and alkaloids and thus plays a central role in plant secondary metabolism.</text>
</comment>
<comment type="caution">
    <text evidence="5">The sequence shown here is derived from an EMBL/GenBank/DDBJ whole genome shotgun (WGS) entry which is preliminary data.</text>
</comment>
<evidence type="ECO:0000256" key="4">
    <source>
        <dbReference type="RuleBase" id="RU363099"/>
    </source>
</evidence>
<reference evidence="5 6" key="1">
    <citation type="journal article" date="2019" name="Genome Biol. Evol.">
        <title>Insights into the evolution of the New World diploid cottons (Gossypium, subgenus Houzingenia) based on genome sequencing.</title>
        <authorList>
            <person name="Grover C.E."/>
            <person name="Arick M.A. 2nd"/>
            <person name="Thrash A."/>
            <person name="Conover J.L."/>
            <person name="Sanders W.S."/>
            <person name="Peterson D.G."/>
            <person name="Frelichowski J.E."/>
            <person name="Scheffler J.A."/>
            <person name="Scheffler B.E."/>
            <person name="Wendel J.F."/>
        </authorList>
    </citation>
    <scope>NUCLEOTIDE SEQUENCE [LARGE SCALE GENOMIC DNA]</scope>
    <source>
        <strain evidence="5">27</strain>
        <tissue evidence="5">Leaf</tissue>
    </source>
</reference>
<dbReference type="InterPro" id="IPR004265">
    <property type="entry name" value="Dirigent"/>
</dbReference>
<organism evidence="5 6">
    <name type="scientific">Gossypium davidsonii</name>
    <name type="common">Davidson's cotton</name>
    <name type="synonym">Gossypium klotzschianum subsp. davidsonii</name>
    <dbReference type="NCBI Taxonomy" id="34287"/>
    <lineage>
        <taxon>Eukaryota</taxon>
        <taxon>Viridiplantae</taxon>
        <taxon>Streptophyta</taxon>
        <taxon>Embryophyta</taxon>
        <taxon>Tracheophyta</taxon>
        <taxon>Spermatophyta</taxon>
        <taxon>Magnoliopsida</taxon>
        <taxon>eudicotyledons</taxon>
        <taxon>Gunneridae</taxon>
        <taxon>Pentapetalae</taxon>
        <taxon>rosids</taxon>
        <taxon>malvids</taxon>
        <taxon>Malvales</taxon>
        <taxon>Malvaceae</taxon>
        <taxon>Malvoideae</taxon>
        <taxon>Gossypium</taxon>
    </lineage>
</organism>
<feature type="signal peptide" evidence="4">
    <location>
        <begin position="1"/>
        <end position="27"/>
    </location>
</feature>
<evidence type="ECO:0000256" key="3">
    <source>
        <dbReference type="ARBA" id="ARBA00022525"/>
    </source>
</evidence>